<feature type="region of interest" description="Disordered" evidence="1">
    <location>
        <begin position="523"/>
        <end position="551"/>
    </location>
</feature>
<keyword evidence="2" id="KW-0472">Membrane</keyword>
<dbReference type="EMBL" id="JAAAID010000597">
    <property type="protein sequence ID" value="KAG0015762.1"/>
    <property type="molecule type" value="Genomic_DNA"/>
</dbReference>
<gene>
    <name evidence="3" type="ORF">BGZ80_009647</name>
</gene>
<dbReference type="Pfam" id="PF08757">
    <property type="entry name" value="CotH"/>
    <property type="match status" value="1"/>
</dbReference>
<dbReference type="AlphaFoldDB" id="A0A9P6T0G9"/>
<evidence type="ECO:0000313" key="4">
    <source>
        <dbReference type="Proteomes" id="UP000703661"/>
    </source>
</evidence>
<reference evidence="3" key="1">
    <citation type="journal article" date="2020" name="Fungal Divers.">
        <title>Resolving the Mortierellaceae phylogeny through synthesis of multi-gene phylogenetics and phylogenomics.</title>
        <authorList>
            <person name="Vandepol N."/>
            <person name="Liber J."/>
            <person name="Desiro A."/>
            <person name="Na H."/>
            <person name="Kennedy M."/>
            <person name="Barry K."/>
            <person name="Grigoriev I.V."/>
            <person name="Miller A.N."/>
            <person name="O'Donnell K."/>
            <person name="Stajich J.E."/>
            <person name="Bonito G."/>
        </authorList>
    </citation>
    <scope>NUCLEOTIDE SEQUENCE</scope>
    <source>
        <strain evidence="3">NRRL 2769</strain>
    </source>
</reference>
<accession>A0A9P6T0G9</accession>
<dbReference type="InterPro" id="IPR014867">
    <property type="entry name" value="Spore_coat_CotH_CotH2/3/7"/>
</dbReference>
<evidence type="ECO:0000313" key="3">
    <source>
        <dbReference type="EMBL" id="KAG0015762.1"/>
    </source>
</evidence>
<comment type="caution">
    <text evidence="3">The sequence shown here is derived from an EMBL/GenBank/DDBJ whole genome shotgun (WGS) entry which is preliminary data.</text>
</comment>
<feature type="transmembrane region" description="Helical" evidence="2">
    <location>
        <begin position="559"/>
        <end position="581"/>
    </location>
</feature>
<protein>
    <recommendedName>
        <fullName evidence="5">Coth-domain-containing protein</fullName>
    </recommendedName>
</protein>
<evidence type="ECO:0008006" key="5">
    <source>
        <dbReference type="Google" id="ProtNLM"/>
    </source>
</evidence>
<keyword evidence="4" id="KW-1185">Reference proteome</keyword>
<organism evidence="3 4">
    <name type="scientific">Entomortierella chlamydospora</name>
    <dbReference type="NCBI Taxonomy" id="101097"/>
    <lineage>
        <taxon>Eukaryota</taxon>
        <taxon>Fungi</taxon>
        <taxon>Fungi incertae sedis</taxon>
        <taxon>Mucoromycota</taxon>
        <taxon>Mortierellomycotina</taxon>
        <taxon>Mortierellomycetes</taxon>
        <taxon>Mortierellales</taxon>
        <taxon>Mortierellaceae</taxon>
        <taxon>Entomortierella</taxon>
    </lineage>
</organism>
<evidence type="ECO:0000256" key="1">
    <source>
        <dbReference type="SAM" id="MobiDB-lite"/>
    </source>
</evidence>
<evidence type="ECO:0000256" key="2">
    <source>
        <dbReference type="SAM" id="Phobius"/>
    </source>
</evidence>
<dbReference type="Proteomes" id="UP000703661">
    <property type="component" value="Unassembled WGS sequence"/>
</dbReference>
<sequence length="582" mass="64326">MVTFNCVGYPSTTGGSFGVSIAGAITKLTTSDSTFPVWSGSVPGTTSSVQYSYVELDSTGSTVKSEAFTRQLTQTTDTRTYNEFFERPTTIFNITRLPYTYLATYPSETKAFNEDQIATLHITGPVDSINFMNSQPNNDTDVRVDFRFITADMIYSQTNISFHTSGESSKDYAKQSYKLKFDSDYKQTFFSRPNIKLRSEATEPTHLREKLYIDMLNSVGVPTAQGCYVRLYINNEGYGLYLMVDDIKKSFIKQTIYGGDGNIIPGSLIQANAPTVDDQADLVYKGSNSTNYDPAVYVSQNLGNNPSSNPLGQLITFMSDLQTFDPVTTPNPVDYWTSRLDLDGFLRNMALEYLMGGYDQYWWSGSNYFIYFNPVLSTTGKWQWVPTDFDGTFGNGPVDDANATYKNYYNFQPDHPLVSKLIINNTAINAQFEQILKEIVSTAFKPEAMNAHIDSLHSMISLDAQWDCSLTRYSPGTNQNYTFEDFNNNLIEPVADMGAGLKPWVESRAKTVAAELGFTIPAGTADRVAPPPRNNNKGKGDSSSPANGKNGKGSSAASFALSLPISGFSFIAMLSSCLILLA</sequence>
<dbReference type="PANTHER" id="PTHR40050:SF1">
    <property type="entry name" value="INNER SPORE COAT PROTEIN H"/>
    <property type="match status" value="1"/>
</dbReference>
<proteinExistence type="predicted"/>
<dbReference type="PANTHER" id="PTHR40050">
    <property type="entry name" value="INNER SPORE COAT PROTEIN H"/>
    <property type="match status" value="1"/>
</dbReference>
<keyword evidence="2" id="KW-0812">Transmembrane</keyword>
<keyword evidence="2" id="KW-1133">Transmembrane helix</keyword>
<name>A0A9P6T0G9_9FUNG</name>
<feature type="compositionally biased region" description="Polar residues" evidence="1">
    <location>
        <begin position="534"/>
        <end position="551"/>
    </location>
</feature>